<feature type="domain" description="Ig-like" evidence="1">
    <location>
        <begin position="173"/>
        <end position="270"/>
    </location>
</feature>
<dbReference type="EMBL" id="JAIZAY010000010">
    <property type="protein sequence ID" value="KAJ8034260.1"/>
    <property type="molecule type" value="Genomic_DNA"/>
</dbReference>
<dbReference type="GO" id="GO:0055037">
    <property type="term" value="C:recycling endosome"/>
    <property type="evidence" value="ECO:0007669"/>
    <property type="project" value="TreeGrafter"/>
</dbReference>
<dbReference type="SMART" id="SM00409">
    <property type="entry name" value="IG"/>
    <property type="match status" value="1"/>
</dbReference>
<dbReference type="Pfam" id="PF13927">
    <property type="entry name" value="Ig_3"/>
    <property type="match status" value="1"/>
</dbReference>
<dbReference type="PROSITE" id="PS50835">
    <property type="entry name" value="IG_LIKE"/>
    <property type="match status" value="1"/>
</dbReference>
<name>A0A9Q1H6I8_HOLLE</name>
<dbReference type="InterPro" id="IPR007110">
    <property type="entry name" value="Ig-like_dom"/>
</dbReference>
<dbReference type="InterPro" id="IPR003598">
    <property type="entry name" value="Ig_sub2"/>
</dbReference>
<dbReference type="GO" id="GO:0005769">
    <property type="term" value="C:early endosome"/>
    <property type="evidence" value="ECO:0007669"/>
    <property type="project" value="TreeGrafter"/>
</dbReference>
<dbReference type="PANTHER" id="PTHR46958">
    <property type="entry name" value="B-CELL RECEPTOR CD22"/>
    <property type="match status" value="1"/>
</dbReference>
<comment type="caution">
    <text evidence="2">The sequence shown here is derived from an EMBL/GenBank/DDBJ whole genome shotgun (WGS) entry which is preliminary data.</text>
</comment>
<dbReference type="Proteomes" id="UP001152320">
    <property type="component" value="Chromosome 10"/>
</dbReference>
<dbReference type="InterPro" id="IPR013783">
    <property type="entry name" value="Ig-like_fold"/>
</dbReference>
<reference evidence="2" key="1">
    <citation type="submission" date="2021-10" db="EMBL/GenBank/DDBJ databases">
        <title>Tropical sea cucumber genome reveals ecological adaptation and Cuvierian tubules defense mechanism.</title>
        <authorList>
            <person name="Chen T."/>
        </authorList>
    </citation>
    <scope>NUCLEOTIDE SEQUENCE</scope>
    <source>
        <strain evidence="2">Nanhai2018</strain>
        <tissue evidence="2">Muscle</tissue>
    </source>
</reference>
<dbReference type="GO" id="GO:0009897">
    <property type="term" value="C:external side of plasma membrane"/>
    <property type="evidence" value="ECO:0007669"/>
    <property type="project" value="TreeGrafter"/>
</dbReference>
<dbReference type="InterPro" id="IPR003599">
    <property type="entry name" value="Ig_sub"/>
</dbReference>
<dbReference type="CDD" id="cd00096">
    <property type="entry name" value="Ig"/>
    <property type="match status" value="1"/>
</dbReference>
<evidence type="ECO:0000313" key="3">
    <source>
        <dbReference type="Proteomes" id="UP001152320"/>
    </source>
</evidence>
<sequence>MRWVIDDRVDVTANASQGEFPYANGRFTTSSILRFHPTPEYNQRELKCVVAEYENLSSSEILDIKYCPRMFHFTSCPSVRDKDIASVTCEIGPSNPAIPLTLSLNEDGISVSPTVEEYTGLGYPGMISRLHYTSPPVYRQNGPFTYSCCMSDPSGSCPLLPCEECTLDIHYQPVVKQVSKSPSSGIRVGMKVTITCLVEANPVPEDLIQWEMIEPGSNQWSPFNTTSIERNGNEWKLVFDEVQISDAKGYRCVADNGIGRRVYSSLVKVAVMCKLNFDLFYENFVVISDVDNTPLM</sequence>
<dbReference type="GO" id="GO:0050859">
    <property type="term" value="P:negative regulation of B cell receptor signaling pathway"/>
    <property type="evidence" value="ECO:0007669"/>
    <property type="project" value="TreeGrafter"/>
</dbReference>
<proteinExistence type="predicted"/>
<dbReference type="GO" id="GO:0033691">
    <property type="term" value="F:sialic acid binding"/>
    <property type="evidence" value="ECO:0007669"/>
    <property type="project" value="TreeGrafter"/>
</dbReference>
<dbReference type="Gene3D" id="2.60.40.10">
    <property type="entry name" value="Immunoglobulins"/>
    <property type="match status" value="2"/>
</dbReference>
<organism evidence="2 3">
    <name type="scientific">Holothuria leucospilota</name>
    <name type="common">Black long sea cucumber</name>
    <name type="synonym">Mertensiothuria leucospilota</name>
    <dbReference type="NCBI Taxonomy" id="206669"/>
    <lineage>
        <taxon>Eukaryota</taxon>
        <taxon>Metazoa</taxon>
        <taxon>Echinodermata</taxon>
        <taxon>Eleutherozoa</taxon>
        <taxon>Echinozoa</taxon>
        <taxon>Holothuroidea</taxon>
        <taxon>Aspidochirotacea</taxon>
        <taxon>Aspidochirotida</taxon>
        <taxon>Holothuriidae</taxon>
        <taxon>Holothuria</taxon>
    </lineage>
</organism>
<dbReference type="SMART" id="SM00408">
    <property type="entry name" value="IGc2"/>
    <property type="match status" value="1"/>
</dbReference>
<dbReference type="GO" id="GO:0019903">
    <property type="term" value="F:protein phosphatase binding"/>
    <property type="evidence" value="ECO:0007669"/>
    <property type="project" value="TreeGrafter"/>
</dbReference>
<dbReference type="SUPFAM" id="SSF48726">
    <property type="entry name" value="Immunoglobulin"/>
    <property type="match status" value="1"/>
</dbReference>
<evidence type="ECO:0000259" key="1">
    <source>
        <dbReference type="PROSITE" id="PS50835"/>
    </source>
</evidence>
<dbReference type="GO" id="GO:0042609">
    <property type="term" value="F:CD4 receptor binding"/>
    <property type="evidence" value="ECO:0007669"/>
    <property type="project" value="TreeGrafter"/>
</dbReference>
<protein>
    <submittedName>
        <fullName evidence="2">Nephrin</fullName>
    </submittedName>
</protein>
<dbReference type="PANTHER" id="PTHR46958:SF1">
    <property type="entry name" value="B-CELL RECEPTOR CD22"/>
    <property type="match status" value="1"/>
</dbReference>
<dbReference type="InterPro" id="IPR036179">
    <property type="entry name" value="Ig-like_dom_sf"/>
</dbReference>
<dbReference type="GO" id="GO:0070062">
    <property type="term" value="C:extracellular exosome"/>
    <property type="evidence" value="ECO:0007669"/>
    <property type="project" value="TreeGrafter"/>
</dbReference>
<gene>
    <name evidence="2" type="ORF">HOLleu_21021</name>
</gene>
<evidence type="ECO:0000313" key="2">
    <source>
        <dbReference type="EMBL" id="KAJ8034260.1"/>
    </source>
</evidence>
<dbReference type="AlphaFoldDB" id="A0A9Q1H6I8"/>
<keyword evidence="3" id="KW-1185">Reference proteome</keyword>
<accession>A0A9Q1H6I8</accession>